<dbReference type="InterPro" id="IPR000172">
    <property type="entry name" value="GMC_OxRdtase_N"/>
</dbReference>
<proteinExistence type="inferred from homology"/>
<keyword evidence="4" id="KW-0274">FAD</keyword>
<keyword evidence="5" id="KW-0560">Oxidoreductase</keyword>
<evidence type="ECO:0000256" key="2">
    <source>
        <dbReference type="ARBA" id="ARBA00010790"/>
    </source>
</evidence>
<protein>
    <submittedName>
        <fullName evidence="8">GMC family oxidoreductase</fullName>
    </submittedName>
</protein>
<dbReference type="Gene3D" id="3.50.50.60">
    <property type="entry name" value="FAD/NAD(P)-binding domain"/>
    <property type="match status" value="2"/>
</dbReference>
<sequence>MDDHYEMIVIGSGFGSLFFIKQYLNKKPNAKIAVIEWGENRSHSWQVTNNKNSEFSSSNTHAQDSHHKPWNYTIGLGGGTNCWFGQTPRFIPADFEMKSKFNISDDWPFSYNDLEPYYMAAENIMAISGSDAMGKVSPRSGSFPLPPHRVSAIDEIMMAAQPNLHFPIATARSPLALKNRNQCCATAQCNLCPVNAKFTAHNGLTEILTHPNITYFMNAQAREVIHHNGTASGVMYLTNNAEERSIYGDLIVLGANGIQSPAILLRSGINHPQTGVGICEQLGYEYEVFLNGVDNFGGSTITTGLNYSLYDSHPYREKAGAALFYFENRIKHGLRLEEGRWRQVLPLLVAIEDLPQTSNRVSLNSQGQAYVSHANVSSYARAGLQHVHDNIEKVLAPLPVEKIIPLRERPTESHIQCSLRSGHDANKFVVDGDSLHHKMRNLVVVGSSTFTTCPPANPSLTVAAMSLRAADRLV</sequence>
<dbReference type="PANTHER" id="PTHR42784">
    <property type="entry name" value="PYRANOSE 2-OXIDASE"/>
    <property type="match status" value="1"/>
</dbReference>
<evidence type="ECO:0000313" key="9">
    <source>
        <dbReference type="Proteomes" id="UP001431192"/>
    </source>
</evidence>
<evidence type="ECO:0000256" key="1">
    <source>
        <dbReference type="ARBA" id="ARBA00001974"/>
    </source>
</evidence>
<evidence type="ECO:0000256" key="4">
    <source>
        <dbReference type="ARBA" id="ARBA00022827"/>
    </source>
</evidence>
<evidence type="ECO:0000313" key="8">
    <source>
        <dbReference type="EMBL" id="MCT8986989.1"/>
    </source>
</evidence>
<comment type="caution">
    <text evidence="8">The sequence shown here is derived from an EMBL/GenBank/DDBJ whole genome shotgun (WGS) entry which is preliminary data.</text>
</comment>
<evidence type="ECO:0000259" key="7">
    <source>
        <dbReference type="Pfam" id="PF05199"/>
    </source>
</evidence>
<reference evidence="8" key="1">
    <citation type="submission" date="2022-09" db="EMBL/GenBank/DDBJ databases">
        <title>Shewanella sp. KJ10-1 sp.nov, isolated from marine algae.</title>
        <authorList>
            <person name="Butt M."/>
            <person name="Lee J.K."/>
            <person name="Kim J.M."/>
            <person name="Choi D.G."/>
        </authorList>
    </citation>
    <scope>NUCLEOTIDE SEQUENCE</scope>
    <source>
        <strain evidence="8">KJ10-1</strain>
    </source>
</reference>
<dbReference type="InterPro" id="IPR051473">
    <property type="entry name" value="P2Ox-like"/>
</dbReference>
<gene>
    <name evidence="8" type="ORF">N4T56_11575</name>
</gene>
<dbReference type="Pfam" id="PF05199">
    <property type="entry name" value="GMC_oxred_C"/>
    <property type="match status" value="1"/>
</dbReference>
<dbReference type="Proteomes" id="UP001431192">
    <property type="component" value="Unassembled WGS sequence"/>
</dbReference>
<dbReference type="PANTHER" id="PTHR42784:SF1">
    <property type="entry name" value="PYRANOSE 2-OXIDASE"/>
    <property type="match status" value="1"/>
</dbReference>
<evidence type="ECO:0000256" key="5">
    <source>
        <dbReference type="ARBA" id="ARBA00023002"/>
    </source>
</evidence>
<feature type="domain" description="Glucose-methanol-choline oxidoreductase N-terminal" evidence="6">
    <location>
        <begin position="153"/>
        <end position="277"/>
    </location>
</feature>
<dbReference type="Pfam" id="PF00732">
    <property type="entry name" value="GMC_oxred_N"/>
    <property type="match status" value="1"/>
</dbReference>
<organism evidence="8 9">
    <name type="scientific">Shewanella phaeophyticola</name>
    <dbReference type="NCBI Taxonomy" id="2978345"/>
    <lineage>
        <taxon>Bacteria</taxon>
        <taxon>Pseudomonadati</taxon>
        <taxon>Pseudomonadota</taxon>
        <taxon>Gammaproteobacteria</taxon>
        <taxon>Alteromonadales</taxon>
        <taxon>Shewanellaceae</taxon>
        <taxon>Shewanella</taxon>
    </lineage>
</organism>
<dbReference type="SUPFAM" id="SSF51905">
    <property type="entry name" value="FAD/NAD(P)-binding domain"/>
    <property type="match status" value="1"/>
</dbReference>
<name>A0ABT2P502_9GAMM</name>
<keyword evidence="9" id="KW-1185">Reference proteome</keyword>
<dbReference type="EMBL" id="JAODOQ010000001">
    <property type="protein sequence ID" value="MCT8986989.1"/>
    <property type="molecule type" value="Genomic_DNA"/>
</dbReference>
<keyword evidence="3" id="KW-0285">Flavoprotein</keyword>
<comment type="similarity">
    <text evidence="2">Belongs to the GMC oxidoreductase family.</text>
</comment>
<accession>A0ABT2P502</accession>
<dbReference type="InterPro" id="IPR036188">
    <property type="entry name" value="FAD/NAD-bd_sf"/>
</dbReference>
<dbReference type="RefSeq" id="WP_261733325.1">
    <property type="nucleotide sequence ID" value="NZ_JAODOQ010000001.1"/>
</dbReference>
<evidence type="ECO:0000256" key="3">
    <source>
        <dbReference type="ARBA" id="ARBA00022630"/>
    </source>
</evidence>
<dbReference type="InterPro" id="IPR007867">
    <property type="entry name" value="GMC_OxRtase_C"/>
</dbReference>
<feature type="domain" description="Glucose-methanol-choline oxidoreductase C-terminal" evidence="7">
    <location>
        <begin position="382"/>
        <end position="465"/>
    </location>
</feature>
<comment type="cofactor">
    <cofactor evidence="1">
        <name>FAD</name>
        <dbReference type="ChEBI" id="CHEBI:57692"/>
    </cofactor>
</comment>
<evidence type="ECO:0000259" key="6">
    <source>
        <dbReference type="Pfam" id="PF00732"/>
    </source>
</evidence>